<protein>
    <submittedName>
        <fullName evidence="1">Uncharacterized protein</fullName>
    </submittedName>
</protein>
<gene>
    <name evidence="1" type="ORF">G8M00_005189</name>
</gene>
<organism evidence="1">
    <name type="scientific">Salmonella enterica</name>
    <name type="common">Salmonella choleraesuis</name>
    <dbReference type="NCBI Taxonomy" id="28901"/>
    <lineage>
        <taxon>Bacteria</taxon>
        <taxon>Pseudomonadati</taxon>
        <taxon>Pseudomonadota</taxon>
        <taxon>Gammaproteobacteria</taxon>
        <taxon>Enterobacterales</taxon>
        <taxon>Enterobacteriaceae</taxon>
        <taxon>Salmonella</taxon>
    </lineage>
</organism>
<sequence>MFSRLKNFFSNNPRIHDRTSPLNYDNWFHLDAETLAEQGIAEAYDRILPELRKHVANPATIQEIIEPDIPLYAISCNSEKYVIYPSHEPDTPEASWARATFFFFYV</sequence>
<dbReference type="EMBL" id="DAAUNA010000029">
    <property type="protein sequence ID" value="HAF1406539.1"/>
    <property type="molecule type" value="Genomic_DNA"/>
</dbReference>
<dbReference type="AlphaFoldDB" id="A0A742L3R0"/>
<accession>A0A742L3R0</accession>
<evidence type="ECO:0000313" key="1">
    <source>
        <dbReference type="EMBL" id="HAF1406539.1"/>
    </source>
</evidence>
<proteinExistence type="predicted"/>
<reference evidence="1" key="2">
    <citation type="submission" date="2020-02" db="EMBL/GenBank/DDBJ databases">
        <authorList>
            <consortium name="NCBI Pathogen Detection Project"/>
        </authorList>
    </citation>
    <scope>NUCLEOTIDE SEQUENCE</scope>
    <source>
        <strain evidence="1">MA.CK_93/00017804</strain>
    </source>
</reference>
<reference evidence="1" key="1">
    <citation type="journal article" date="2018" name="Genome Biol.">
        <title>SKESA: strategic k-mer extension for scrupulous assemblies.</title>
        <authorList>
            <person name="Souvorov A."/>
            <person name="Agarwala R."/>
            <person name="Lipman D.J."/>
        </authorList>
    </citation>
    <scope>NUCLEOTIDE SEQUENCE</scope>
    <source>
        <strain evidence="1">MA.CK_93/00017804</strain>
    </source>
</reference>
<comment type="caution">
    <text evidence="1">The sequence shown here is derived from an EMBL/GenBank/DDBJ whole genome shotgun (WGS) entry which is preliminary data.</text>
</comment>
<name>A0A742L3R0_SALER</name>